<dbReference type="SMART" id="SM00450">
    <property type="entry name" value="RHOD"/>
    <property type="match status" value="1"/>
</dbReference>
<dbReference type="EMBL" id="PVUE01000001">
    <property type="protein sequence ID" value="PRZ44430.1"/>
    <property type="molecule type" value="Genomic_DNA"/>
</dbReference>
<dbReference type="Proteomes" id="UP000237752">
    <property type="component" value="Unassembled WGS sequence"/>
</dbReference>
<keyword evidence="2" id="KW-0808">Transferase</keyword>
<sequence length="125" mass="13197">MCRPGPGADLVGGTINSMSEIPETTVDQLPADAVILDVREDDEWQAGHIEGVTHIPIAEVPQRLGDVPEGDPVYVFCRGGGRSSRVTEWLNNNGYDAVNVDGGMKSWEAAGKPLVADGDAAPTII</sequence>
<dbReference type="InterPro" id="IPR036873">
    <property type="entry name" value="Rhodanese-like_dom_sf"/>
</dbReference>
<keyword evidence="3" id="KW-1185">Reference proteome</keyword>
<gene>
    <name evidence="2" type="ORF">CLV47_101556</name>
</gene>
<evidence type="ECO:0000259" key="1">
    <source>
        <dbReference type="PROSITE" id="PS50206"/>
    </source>
</evidence>
<protein>
    <submittedName>
        <fullName evidence="2">Rhodanese-related sulfurtransferase</fullName>
    </submittedName>
</protein>
<dbReference type="InterPro" id="IPR050229">
    <property type="entry name" value="GlpE_sulfurtransferase"/>
</dbReference>
<evidence type="ECO:0000313" key="3">
    <source>
        <dbReference type="Proteomes" id="UP000237752"/>
    </source>
</evidence>
<organism evidence="2 3">
    <name type="scientific">Antricoccus suffuscus</name>
    <dbReference type="NCBI Taxonomy" id="1629062"/>
    <lineage>
        <taxon>Bacteria</taxon>
        <taxon>Bacillati</taxon>
        <taxon>Actinomycetota</taxon>
        <taxon>Actinomycetes</taxon>
        <taxon>Geodermatophilales</taxon>
        <taxon>Antricoccaceae</taxon>
        <taxon>Antricoccus</taxon>
    </lineage>
</organism>
<dbReference type="SUPFAM" id="SSF52821">
    <property type="entry name" value="Rhodanese/Cell cycle control phosphatase"/>
    <property type="match status" value="1"/>
</dbReference>
<feature type="domain" description="Rhodanese" evidence="1">
    <location>
        <begin position="29"/>
        <end position="116"/>
    </location>
</feature>
<dbReference type="AlphaFoldDB" id="A0A2T1A764"/>
<accession>A0A2T1A764</accession>
<dbReference type="PANTHER" id="PTHR43031">
    <property type="entry name" value="FAD-DEPENDENT OXIDOREDUCTASE"/>
    <property type="match status" value="1"/>
</dbReference>
<proteinExistence type="predicted"/>
<dbReference type="PROSITE" id="PS50206">
    <property type="entry name" value="RHODANESE_3"/>
    <property type="match status" value="1"/>
</dbReference>
<dbReference type="PANTHER" id="PTHR43031:SF1">
    <property type="entry name" value="PYRIDINE NUCLEOTIDE-DISULPHIDE OXIDOREDUCTASE"/>
    <property type="match status" value="1"/>
</dbReference>
<reference evidence="2 3" key="1">
    <citation type="submission" date="2018-03" db="EMBL/GenBank/DDBJ databases">
        <title>Genomic Encyclopedia of Archaeal and Bacterial Type Strains, Phase II (KMG-II): from individual species to whole genera.</title>
        <authorList>
            <person name="Goeker M."/>
        </authorList>
    </citation>
    <scope>NUCLEOTIDE SEQUENCE [LARGE SCALE GENOMIC DNA]</scope>
    <source>
        <strain evidence="2 3">DSM 100065</strain>
    </source>
</reference>
<name>A0A2T1A764_9ACTN</name>
<dbReference type="GO" id="GO:0016740">
    <property type="term" value="F:transferase activity"/>
    <property type="evidence" value="ECO:0007669"/>
    <property type="project" value="UniProtKB-KW"/>
</dbReference>
<dbReference type="Gene3D" id="3.40.250.10">
    <property type="entry name" value="Rhodanese-like domain"/>
    <property type="match status" value="1"/>
</dbReference>
<dbReference type="CDD" id="cd00158">
    <property type="entry name" value="RHOD"/>
    <property type="match status" value="1"/>
</dbReference>
<dbReference type="Pfam" id="PF00581">
    <property type="entry name" value="Rhodanese"/>
    <property type="match status" value="1"/>
</dbReference>
<evidence type="ECO:0000313" key="2">
    <source>
        <dbReference type="EMBL" id="PRZ44430.1"/>
    </source>
</evidence>
<dbReference type="InterPro" id="IPR001763">
    <property type="entry name" value="Rhodanese-like_dom"/>
</dbReference>
<comment type="caution">
    <text evidence="2">The sequence shown here is derived from an EMBL/GenBank/DDBJ whole genome shotgun (WGS) entry which is preliminary data.</text>
</comment>